<accession>A0A0C2IUM3</accession>
<gene>
    <name evidence="1" type="ORF">SPBR_09022</name>
</gene>
<dbReference type="EMBL" id="AWTV01000008">
    <property type="protein sequence ID" value="KIH90470.1"/>
    <property type="molecule type" value="Genomic_DNA"/>
</dbReference>
<dbReference type="GO" id="GO:0004061">
    <property type="term" value="F:arylformamidase activity"/>
    <property type="evidence" value="ECO:0007669"/>
    <property type="project" value="InterPro"/>
</dbReference>
<dbReference type="Gene3D" id="3.50.30.50">
    <property type="entry name" value="Putative cyclase"/>
    <property type="match status" value="1"/>
</dbReference>
<dbReference type="RefSeq" id="XP_040618480.1">
    <property type="nucleotide sequence ID" value="XM_040767148.1"/>
</dbReference>
<evidence type="ECO:0000313" key="2">
    <source>
        <dbReference type="Proteomes" id="UP000031575"/>
    </source>
</evidence>
<organism evidence="1 2">
    <name type="scientific">Sporothrix brasiliensis 5110</name>
    <dbReference type="NCBI Taxonomy" id="1398154"/>
    <lineage>
        <taxon>Eukaryota</taxon>
        <taxon>Fungi</taxon>
        <taxon>Dikarya</taxon>
        <taxon>Ascomycota</taxon>
        <taxon>Pezizomycotina</taxon>
        <taxon>Sordariomycetes</taxon>
        <taxon>Sordariomycetidae</taxon>
        <taxon>Ophiostomatales</taxon>
        <taxon>Ophiostomataceae</taxon>
        <taxon>Sporothrix</taxon>
    </lineage>
</organism>
<comment type="caution">
    <text evidence="1">The sequence shown here is derived from an EMBL/GenBank/DDBJ whole genome shotgun (WGS) entry which is preliminary data.</text>
</comment>
<dbReference type="PANTHER" id="PTHR34861:SF11">
    <property type="entry name" value="CYCLASE"/>
    <property type="match status" value="1"/>
</dbReference>
<dbReference type="GeneID" id="63682069"/>
<dbReference type="InterPro" id="IPR037175">
    <property type="entry name" value="KFase_sf"/>
</dbReference>
<dbReference type="HOGENOM" id="CLU_1705387_0_0_1"/>
<dbReference type="VEuPathDB" id="FungiDB:SPBR_09022"/>
<proteinExistence type="predicted"/>
<dbReference type="GO" id="GO:0019441">
    <property type="term" value="P:L-tryptophan catabolic process to kynurenine"/>
    <property type="evidence" value="ECO:0007669"/>
    <property type="project" value="InterPro"/>
</dbReference>
<dbReference type="OrthoDB" id="3683765at2759"/>
<keyword evidence="2" id="KW-1185">Reference proteome</keyword>
<reference evidence="1 2" key="1">
    <citation type="journal article" date="2014" name="BMC Genomics">
        <title>Comparative genomics of the major fungal agents of human and animal Sporotrichosis: Sporothrix schenckii and Sporothrix brasiliensis.</title>
        <authorList>
            <person name="Teixeira M.M."/>
            <person name="de Almeida L.G."/>
            <person name="Kubitschek-Barreira P."/>
            <person name="Alves F.L."/>
            <person name="Kioshima E.S."/>
            <person name="Abadio A.K."/>
            <person name="Fernandes L."/>
            <person name="Derengowski L.S."/>
            <person name="Ferreira K.S."/>
            <person name="Souza R.C."/>
            <person name="Ruiz J.C."/>
            <person name="de Andrade N.C."/>
            <person name="Paes H.C."/>
            <person name="Nicola A.M."/>
            <person name="Albuquerque P."/>
            <person name="Gerber A.L."/>
            <person name="Martins V.P."/>
            <person name="Peconick L.D."/>
            <person name="Neto A.V."/>
            <person name="Chaucanez C.B."/>
            <person name="Silva P.A."/>
            <person name="Cunha O.L."/>
            <person name="de Oliveira F.F."/>
            <person name="dos Santos T.C."/>
            <person name="Barros A.L."/>
            <person name="Soares M.A."/>
            <person name="de Oliveira L.M."/>
            <person name="Marini M.M."/>
            <person name="Villalobos-Duno H."/>
            <person name="Cunha M.M."/>
            <person name="de Hoog S."/>
            <person name="da Silveira J.F."/>
            <person name="Henrissat B."/>
            <person name="Nino-Vega G.A."/>
            <person name="Cisalpino P.S."/>
            <person name="Mora-Montes H.M."/>
            <person name="Almeida S.R."/>
            <person name="Stajich J.E."/>
            <person name="Lopes-Bezerra L.M."/>
            <person name="Vasconcelos A.T."/>
            <person name="Felipe M.S."/>
        </authorList>
    </citation>
    <scope>NUCLEOTIDE SEQUENCE [LARGE SCALE GENOMIC DNA]</scope>
    <source>
        <strain evidence="1 2">5110</strain>
    </source>
</reference>
<dbReference type="PANTHER" id="PTHR34861">
    <property type="match status" value="1"/>
</dbReference>
<protein>
    <submittedName>
        <fullName evidence="1">Uncharacterized protein</fullName>
    </submittedName>
</protein>
<evidence type="ECO:0000313" key="1">
    <source>
        <dbReference type="EMBL" id="KIH90470.1"/>
    </source>
</evidence>
<dbReference type="AlphaFoldDB" id="A0A0C2IUM3"/>
<name>A0A0C2IUM3_9PEZI</name>
<sequence length="154" mass="16811">MIKESDETIPNAIWMPVEHVQGRTLCARKGVTFEQGDIFLIRIRCTAGSDAAISDQQRALPPCEMAPVMELLLDNGKASMVLRDCAALAGTTISIEQKPCTPTTSGLARHGRMFDLEALRARRVVHDRWIFFFASVPLRVPGGVASPTNGSAIF</sequence>
<dbReference type="Proteomes" id="UP000031575">
    <property type="component" value="Unassembled WGS sequence"/>
</dbReference>